<dbReference type="AlphaFoldDB" id="A0A1J4KE14"/>
<dbReference type="RefSeq" id="XP_068362571.1">
    <property type="nucleotide sequence ID" value="XM_068491931.1"/>
</dbReference>
<dbReference type="VEuPathDB" id="TrichDB:TRFO_04487"/>
<name>A0A1J4KE14_9EUKA</name>
<feature type="compositionally biased region" description="Polar residues" evidence="1">
    <location>
        <begin position="234"/>
        <end position="243"/>
    </location>
</feature>
<proteinExistence type="predicted"/>
<feature type="region of interest" description="Disordered" evidence="1">
    <location>
        <begin position="326"/>
        <end position="410"/>
    </location>
</feature>
<feature type="region of interest" description="Disordered" evidence="1">
    <location>
        <begin position="222"/>
        <end position="243"/>
    </location>
</feature>
<protein>
    <submittedName>
        <fullName evidence="2">Uncharacterized protein</fullName>
    </submittedName>
</protein>
<evidence type="ECO:0000256" key="1">
    <source>
        <dbReference type="SAM" id="MobiDB-lite"/>
    </source>
</evidence>
<comment type="caution">
    <text evidence="2">The sequence shown here is derived from an EMBL/GenBank/DDBJ whole genome shotgun (WGS) entry which is preliminary data.</text>
</comment>
<dbReference type="GeneID" id="94826635"/>
<gene>
    <name evidence="2" type="ORF">TRFO_04487</name>
</gene>
<evidence type="ECO:0000313" key="3">
    <source>
        <dbReference type="Proteomes" id="UP000179807"/>
    </source>
</evidence>
<feature type="compositionally biased region" description="Polar residues" evidence="1">
    <location>
        <begin position="110"/>
        <end position="120"/>
    </location>
</feature>
<feature type="compositionally biased region" description="Low complexity" evidence="1">
    <location>
        <begin position="342"/>
        <end position="384"/>
    </location>
</feature>
<dbReference type="Proteomes" id="UP000179807">
    <property type="component" value="Unassembled WGS sequence"/>
</dbReference>
<keyword evidence="3" id="KW-1185">Reference proteome</keyword>
<accession>A0A1J4KE14</accession>
<reference evidence="2" key="1">
    <citation type="submission" date="2016-10" db="EMBL/GenBank/DDBJ databases">
        <authorList>
            <person name="Benchimol M."/>
            <person name="Almeida L.G."/>
            <person name="Vasconcelos A.T."/>
            <person name="Perreira-Neves A."/>
            <person name="Rosa I.A."/>
            <person name="Tasca T."/>
            <person name="Bogo M.R."/>
            <person name="de Souza W."/>
        </authorList>
    </citation>
    <scope>NUCLEOTIDE SEQUENCE [LARGE SCALE GENOMIC DNA]</scope>
    <source>
        <strain evidence="2">K</strain>
    </source>
</reference>
<feature type="region of interest" description="Disordered" evidence="1">
    <location>
        <begin position="103"/>
        <end position="133"/>
    </location>
</feature>
<organism evidence="2 3">
    <name type="scientific">Tritrichomonas foetus</name>
    <dbReference type="NCBI Taxonomy" id="1144522"/>
    <lineage>
        <taxon>Eukaryota</taxon>
        <taxon>Metamonada</taxon>
        <taxon>Parabasalia</taxon>
        <taxon>Tritrichomonadida</taxon>
        <taxon>Tritrichomonadidae</taxon>
        <taxon>Tritrichomonas</taxon>
    </lineage>
</organism>
<sequence length="811" mass="91559">MNRMRTRGSEEEEEAFYFESPVRYNPKEKAPLLSPKTPQIDRYNRSSERPLRYHLLRLHPIPATPQPRRSKGINLKNEENAPLKLCQSPSQTALTPKKNCASDIEDITPKTPQTRSSSASHYAFTPTPKKNPKRFKTIRTDGTNLTTVLEEVREEFQKVQNTQFRGDVIFILKGITKQTTLDITKKAISQIVTDYQYTPSTMSNLSSTIYCELKSNEERDNLEKLPQTPKPRKNSPSVNFDEQNSNRVNVTISAISDENAQTIIKGQLMSGYKGIVVFTPVRGRFNSALMSQYPQKVIDICKSMGYAAKLVDPNSQNVECDMRTKVNIRDASKPPPIPRPSTPSHNQVNNQMNNQSNSQMNNQLNNVTPTSTPSSSEFSTPNSNDQTMTPKKPPIGQFVQSPGTSHEDVPLLKTEIPWNSEKEAEAIIRKSLESDFIGNIRFIPSIGLYSVISMKNYPERIIEICDEYKFTASRRCGQIIECNKTTGCEKPKIPTQEVPVPVNSKKAVEQTIRAKLESGFIGTMVFTNAGVYLNRIVEICKEYSFTNKIEEQNVIVDMTERKTKEIIVDLPMENAKQLKHKLQKYLECGYVGPIIFKPLRTDVSRPIIPQFSHIVCDICKIYSCQAKILDTSGSIHAILNPKVVTLNITNNESLEGLVKRYLSDFKSGFMIFSLKCDPQDLKKHTESVVSICKAEGFPSKQADFYFGRVICNSNKNNANSNPTPKKVDDQPPKNITTISLPTFDPKAAEQLIRQHVTSKFKGSILFVPKNTLFSQSAMPDYPQRIVDICLECGHPASIINQRCQIVECKMF</sequence>
<evidence type="ECO:0000313" key="2">
    <source>
        <dbReference type="EMBL" id="OHT09435.1"/>
    </source>
</evidence>
<dbReference type="EMBL" id="MLAK01000638">
    <property type="protein sequence ID" value="OHT09435.1"/>
    <property type="molecule type" value="Genomic_DNA"/>
</dbReference>